<dbReference type="Pfam" id="PF15299">
    <property type="entry name" value="ALS2CR8"/>
    <property type="match status" value="1"/>
</dbReference>
<name>A0AAU9W9E0_9CNID</name>
<organism evidence="2 3">
    <name type="scientific">Pocillopora meandrina</name>
    <dbReference type="NCBI Taxonomy" id="46732"/>
    <lineage>
        <taxon>Eukaryota</taxon>
        <taxon>Metazoa</taxon>
        <taxon>Cnidaria</taxon>
        <taxon>Anthozoa</taxon>
        <taxon>Hexacorallia</taxon>
        <taxon>Scleractinia</taxon>
        <taxon>Astrocoeniina</taxon>
        <taxon>Pocilloporidae</taxon>
        <taxon>Pocillopora</taxon>
    </lineage>
</organism>
<dbReference type="Proteomes" id="UP001159428">
    <property type="component" value="Unassembled WGS sequence"/>
</dbReference>
<dbReference type="AlphaFoldDB" id="A0AAU9W9E0"/>
<dbReference type="EMBL" id="CALNXJ010000009">
    <property type="protein sequence ID" value="CAH3103834.1"/>
    <property type="molecule type" value="Genomic_DNA"/>
</dbReference>
<sequence>MISWFLFNILFATNKYICQGVVQLIFNTHAFMFCGSRVNIGGKSKCLVEEQTWLITVHLGLQDGPYSLTLIPENTDKNAKNHRIQWADSQEMTGCRLSFDGIPFQIVGVKVLQCQNGPDRNKALKRK</sequence>
<evidence type="ECO:0000313" key="2">
    <source>
        <dbReference type="EMBL" id="CAH3103834.1"/>
    </source>
</evidence>
<dbReference type="GO" id="GO:0003700">
    <property type="term" value="F:DNA-binding transcription factor activity"/>
    <property type="evidence" value="ECO:0007669"/>
    <property type="project" value="InterPro"/>
</dbReference>
<feature type="chain" id="PRO_5043942182" evidence="1">
    <location>
        <begin position="21"/>
        <end position="127"/>
    </location>
</feature>
<proteinExistence type="predicted"/>
<accession>A0AAU9W9E0</accession>
<gene>
    <name evidence="2" type="ORF">PMEA_00035306</name>
</gene>
<evidence type="ECO:0000256" key="1">
    <source>
        <dbReference type="SAM" id="SignalP"/>
    </source>
</evidence>
<protein>
    <submittedName>
        <fullName evidence="2">Uncharacterized protein</fullName>
    </submittedName>
</protein>
<reference evidence="2 3" key="1">
    <citation type="submission" date="2022-05" db="EMBL/GenBank/DDBJ databases">
        <authorList>
            <consortium name="Genoscope - CEA"/>
            <person name="William W."/>
        </authorList>
    </citation>
    <scope>NUCLEOTIDE SEQUENCE [LARGE SCALE GENOMIC DNA]</scope>
</reference>
<evidence type="ECO:0000313" key="3">
    <source>
        <dbReference type="Proteomes" id="UP001159428"/>
    </source>
</evidence>
<keyword evidence="3" id="KW-1185">Reference proteome</keyword>
<feature type="signal peptide" evidence="1">
    <location>
        <begin position="1"/>
        <end position="20"/>
    </location>
</feature>
<keyword evidence="1" id="KW-0732">Signal</keyword>
<comment type="caution">
    <text evidence="2">The sequence shown here is derived from an EMBL/GenBank/DDBJ whole genome shotgun (WGS) entry which is preliminary data.</text>
</comment>
<dbReference type="InterPro" id="IPR029309">
    <property type="entry name" value="CaRF"/>
</dbReference>